<feature type="compositionally biased region" description="Basic residues" evidence="1">
    <location>
        <begin position="101"/>
        <end position="123"/>
    </location>
</feature>
<evidence type="ECO:0000256" key="1">
    <source>
        <dbReference type="SAM" id="MobiDB-lite"/>
    </source>
</evidence>
<keyword evidence="3" id="KW-1185">Reference proteome</keyword>
<dbReference type="VEuPathDB" id="TriTrypDB:TvY486_0014830"/>
<name>F9WMM3_TRYVY</name>
<reference evidence="2 3" key="1">
    <citation type="journal article" date="2012" name="Proc. Natl. Acad. Sci. U.S.A.">
        <title>Antigenic diversity is generated by distinct evolutionary mechanisms in African trypanosome species.</title>
        <authorList>
            <person name="Jackson A.P."/>
            <person name="Berry A."/>
            <person name="Aslett M."/>
            <person name="Allison H.C."/>
            <person name="Burton P."/>
            <person name="Vavrova-Anderson J."/>
            <person name="Brown R."/>
            <person name="Browne H."/>
            <person name="Corton N."/>
            <person name="Hauser H."/>
            <person name="Gamble J."/>
            <person name="Gilderthorp R."/>
            <person name="Marcello L."/>
            <person name="McQuillan J."/>
            <person name="Otto T.D."/>
            <person name="Quail M.A."/>
            <person name="Sanders M.J."/>
            <person name="van Tonder A."/>
            <person name="Ginger M.L."/>
            <person name="Field M.C."/>
            <person name="Barry J.D."/>
            <person name="Hertz-Fowler C."/>
            <person name="Berriman M."/>
        </authorList>
    </citation>
    <scope>NUCLEOTIDE SEQUENCE</scope>
    <source>
        <strain evidence="2 3">Y486</strain>
    </source>
</reference>
<feature type="compositionally biased region" description="Basic and acidic residues" evidence="1">
    <location>
        <begin position="210"/>
        <end position="223"/>
    </location>
</feature>
<feature type="compositionally biased region" description="Basic residues" evidence="1">
    <location>
        <begin position="307"/>
        <end position="322"/>
    </location>
</feature>
<evidence type="ECO:0000313" key="2">
    <source>
        <dbReference type="EMBL" id="CCD18780.1"/>
    </source>
</evidence>
<dbReference type="EMBL" id="CAEX01001851">
    <property type="protein sequence ID" value="CCD18780.1"/>
    <property type="molecule type" value="Genomic_DNA"/>
</dbReference>
<feature type="compositionally biased region" description="Basic and acidic residues" evidence="1">
    <location>
        <begin position="180"/>
        <end position="190"/>
    </location>
</feature>
<gene>
    <name evidence="2" type="ORF">TvY486_0014830</name>
</gene>
<dbReference type="Proteomes" id="UP000009027">
    <property type="component" value="Unassembled WGS sequence"/>
</dbReference>
<feature type="compositionally biased region" description="Polar residues" evidence="1">
    <location>
        <begin position="81"/>
        <end position="93"/>
    </location>
</feature>
<protein>
    <submittedName>
        <fullName evidence="2">Uncharacterized protein</fullName>
    </submittedName>
</protein>
<feature type="compositionally biased region" description="Basic residues" evidence="1">
    <location>
        <begin position="191"/>
        <end position="208"/>
    </location>
</feature>
<feature type="compositionally biased region" description="Basic and acidic residues" evidence="1">
    <location>
        <begin position="7"/>
        <end position="29"/>
    </location>
</feature>
<feature type="region of interest" description="Disordered" evidence="1">
    <location>
        <begin position="1"/>
        <end position="223"/>
    </location>
</feature>
<proteinExistence type="predicted"/>
<feature type="compositionally biased region" description="Basic and acidic residues" evidence="1">
    <location>
        <begin position="285"/>
        <end position="299"/>
    </location>
</feature>
<evidence type="ECO:0000313" key="3">
    <source>
        <dbReference type="Proteomes" id="UP000009027"/>
    </source>
</evidence>
<dbReference type="AlphaFoldDB" id="F9WMM3"/>
<feature type="compositionally biased region" description="Basic residues" evidence="1">
    <location>
        <begin position="50"/>
        <end position="63"/>
    </location>
</feature>
<organism evidence="2 3">
    <name type="scientific">Trypanosoma vivax (strain Y486)</name>
    <dbReference type="NCBI Taxonomy" id="1055687"/>
    <lineage>
        <taxon>Eukaryota</taxon>
        <taxon>Discoba</taxon>
        <taxon>Euglenozoa</taxon>
        <taxon>Kinetoplastea</taxon>
        <taxon>Metakinetoplastina</taxon>
        <taxon>Trypanosomatida</taxon>
        <taxon>Trypanosomatidae</taxon>
        <taxon>Trypanosoma</taxon>
        <taxon>Duttonella</taxon>
    </lineage>
</organism>
<feature type="region of interest" description="Disordered" evidence="1">
    <location>
        <begin position="239"/>
        <end position="322"/>
    </location>
</feature>
<feature type="compositionally biased region" description="Basic and acidic residues" evidence="1">
    <location>
        <begin position="155"/>
        <end position="165"/>
    </location>
</feature>
<accession>F9WMM3</accession>
<sequence length="322" mass="36059">MIAQQEAAKHFWEKTKTLTDTQRKDEAQNAKKAANAACRQKQGNTPTERKGKHERGRRSHRVGTRSAHSRNEEKHRRVRQRSTGGATSTNSAHLNMAIRATTRKHPWPAASQHKKSGMAKRCKTQAAREPTRRAKPPAMRPAWARTKHAGTRWQTKAEGEKDETRHAKHARGASNCATFDTEKGSAEARAKKQGTVHGHGNKQRHGTGKKCADSTHSKADNRIKRTRCVEHALCKGAVTGKTRGKRTQRNQQGQRTRRERNRGTDTAVNTKGMHTDWESAVQQTKKVDPSRTEETDRAAQKTGASTHARKGTHNTSSRRQRG</sequence>